<proteinExistence type="predicted"/>
<dbReference type="InterPro" id="IPR023577">
    <property type="entry name" value="CYTH_domain"/>
</dbReference>
<dbReference type="PROSITE" id="PS51707">
    <property type="entry name" value="CYTH"/>
    <property type="match status" value="1"/>
</dbReference>
<accession>A0AB39TRU8</accession>
<dbReference type="InterPro" id="IPR008173">
    <property type="entry name" value="Adenylyl_cyclase_CyaB"/>
</dbReference>
<sequence length="177" mass="19707">MTATEFEAKILNVEPEKTRALLAEVGAEHVVDRFQRRYVYDIPGRPGAWVRLRDTGTDVTLCVKEIHSDAIDGVTETETTVGDFDATNALLGKLGYQPKAYQENRRSSWTLGGAAVEIDEWPLIPPYLEIEGDSAEHVHATALALGFPLGELTSENTTKVYRRYGIDIEAIPRLTFE</sequence>
<protein>
    <submittedName>
        <fullName evidence="2">Class IV adenylate cyclase</fullName>
    </submittedName>
</protein>
<organism evidence="2">
    <name type="scientific">Streptomyces sp. Y1</name>
    <dbReference type="NCBI Taxonomy" id="3238634"/>
    <lineage>
        <taxon>Bacteria</taxon>
        <taxon>Bacillati</taxon>
        <taxon>Actinomycetota</taxon>
        <taxon>Actinomycetes</taxon>
        <taxon>Kitasatosporales</taxon>
        <taxon>Streptomycetaceae</taxon>
        <taxon>Streptomyces</taxon>
    </lineage>
</organism>
<gene>
    <name evidence="2" type="ORF">AB2U05_26850</name>
</gene>
<dbReference type="AlphaFoldDB" id="A0AB39TRU8"/>
<dbReference type="Pfam" id="PF01928">
    <property type="entry name" value="CYTH"/>
    <property type="match status" value="1"/>
</dbReference>
<dbReference type="CDD" id="cd07890">
    <property type="entry name" value="CYTH-like_AC_IV-like"/>
    <property type="match status" value="1"/>
</dbReference>
<dbReference type="InterPro" id="IPR033469">
    <property type="entry name" value="CYTH-like_dom_sf"/>
</dbReference>
<evidence type="ECO:0000313" key="2">
    <source>
        <dbReference type="EMBL" id="XDQ81836.1"/>
    </source>
</evidence>
<reference evidence="2" key="1">
    <citation type="submission" date="2024-07" db="EMBL/GenBank/DDBJ databases">
        <authorList>
            <person name="Yu S.T."/>
        </authorList>
    </citation>
    <scope>NUCLEOTIDE SEQUENCE</scope>
    <source>
        <strain evidence="2">Y1</strain>
    </source>
</reference>
<evidence type="ECO:0000259" key="1">
    <source>
        <dbReference type="PROSITE" id="PS51707"/>
    </source>
</evidence>
<dbReference type="Gene3D" id="2.40.320.10">
    <property type="entry name" value="Hypothetical Protein Pfu-838710-001"/>
    <property type="match status" value="1"/>
</dbReference>
<dbReference type="RefSeq" id="WP_369184480.1">
    <property type="nucleotide sequence ID" value="NZ_CP163445.1"/>
</dbReference>
<name>A0AB39TRU8_9ACTN</name>
<feature type="domain" description="CYTH" evidence="1">
    <location>
        <begin position="3"/>
        <end position="177"/>
    </location>
</feature>
<dbReference type="SUPFAM" id="SSF55154">
    <property type="entry name" value="CYTH-like phosphatases"/>
    <property type="match status" value="1"/>
</dbReference>
<dbReference type="EMBL" id="CP163445">
    <property type="protein sequence ID" value="XDQ81836.1"/>
    <property type="molecule type" value="Genomic_DNA"/>
</dbReference>